<dbReference type="InterPro" id="IPR036515">
    <property type="entry name" value="Transposase_17_sf"/>
</dbReference>
<reference evidence="3" key="1">
    <citation type="submission" date="2016-09" db="EMBL/GenBank/DDBJ databases">
        <authorList>
            <person name="Wan X."/>
            <person name="Hou S."/>
        </authorList>
    </citation>
    <scope>NUCLEOTIDE SEQUENCE [LARGE SCALE GENOMIC DNA]</scope>
    <source>
        <strain evidence="3">KH87</strain>
    </source>
</reference>
<protein>
    <recommendedName>
        <fullName evidence="1">Transposase IS200-like domain-containing protein</fullName>
    </recommendedName>
</protein>
<organism evidence="2 3">
    <name type="scientific">Rheinheimera salexigens</name>
    <dbReference type="NCBI Taxonomy" id="1628148"/>
    <lineage>
        <taxon>Bacteria</taxon>
        <taxon>Pseudomonadati</taxon>
        <taxon>Pseudomonadota</taxon>
        <taxon>Gammaproteobacteria</taxon>
        <taxon>Chromatiales</taxon>
        <taxon>Chromatiaceae</taxon>
        <taxon>Rheinheimera</taxon>
    </lineage>
</organism>
<feature type="domain" description="Transposase IS200-like" evidence="1">
    <location>
        <begin position="9"/>
        <end position="124"/>
    </location>
</feature>
<keyword evidence="3" id="KW-1185">Reference proteome</keyword>
<accession>A0A1E7Q4D5</accession>
<dbReference type="GO" id="GO:0004803">
    <property type="term" value="F:transposase activity"/>
    <property type="evidence" value="ECO:0007669"/>
    <property type="project" value="InterPro"/>
</dbReference>
<dbReference type="OrthoDB" id="9814067at2"/>
<name>A0A1E7Q4D5_9GAMM</name>
<dbReference type="PANTHER" id="PTHR34322:SF2">
    <property type="entry name" value="TRANSPOSASE IS200-LIKE DOMAIN-CONTAINING PROTEIN"/>
    <property type="match status" value="1"/>
</dbReference>
<dbReference type="PANTHER" id="PTHR34322">
    <property type="entry name" value="TRANSPOSASE, Y1_TNP DOMAIN-CONTAINING"/>
    <property type="match status" value="1"/>
</dbReference>
<evidence type="ECO:0000313" key="3">
    <source>
        <dbReference type="Proteomes" id="UP000242258"/>
    </source>
</evidence>
<dbReference type="Gene3D" id="3.30.70.1290">
    <property type="entry name" value="Transposase IS200-like"/>
    <property type="match status" value="1"/>
</dbReference>
<proteinExistence type="predicted"/>
<sequence length="237" mass="27112">MPRSRRICVANIPQHVIQRGNNKQDCFIGAKDYHLYLIKLAECAEQYQVQIHAYVLMTNHVHLLLTPLVDGATSLFMQALGRCYVRYFNIEHKRTGTLWEGRYKACLVESDRYFLAVSRYIELNPVRAGMVANAADYAWSSFMHNALGTFNPLLTAHPVYLGIAENKPLRLAWYQQLFQQQTTNEELAAIRAATNRCWLLGSEQFSQQLSQKTGLQIKRASHGGDRRSFKGSESLKD</sequence>
<comment type="caution">
    <text evidence="2">The sequence shown here is derived from an EMBL/GenBank/DDBJ whole genome shotgun (WGS) entry which is preliminary data.</text>
</comment>
<dbReference type="GO" id="GO:0003677">
    <property type="term" value="F:DNA binding"/>
    <property type="evidence" value="ECO:0007669"/>
    <property type="project" value="InterPro"/>
</dbReference>
<dbReference type="Pfam" id="PF01797">
    <property type="entry name" value="Y1_Tnp"/>
    <property type="match status" value="1"/>
</dbReference>
<dbReference type="InterPro" id="IPR002686">
    <property type="entry name" value="Transposase_17"/>
</dbReference>
<gene>
    <name evidence="2" type="ORF">BI198_04500</name>
</gene>
<dbReference type="GO" id="GO:0006313">
    <property type="term" value="P:DNA transposition"/>
    <property type="evidence" value="ECO:0007669"/>
    <property type="project" value="InterPro"/>
</dbReference>
<evidence type="ECO:0000313" key="2">
    <source>
        <dbReference type="EMBL" id="OEY68908.1"/>
    </source>
</evidence>
<dbReference type="RefSeq" id="WP_070048474.1">
    <property type="nucleotide sequence ID" value="NZ_CBCSDO010000003.1"/>
</dbReference>
<dbReference type="SUPFAM" id="SSF143422">
    <property type="entry name" value="Transposase IS200-like"/>
    <property type="match status" value="1"/>
</dbReference>
<evidence type="ECO:0000259" key="1">
    <source>
        <dbReference type="SMART" id="SM01321"/>
    </source>
</evidence>
<dbReference type="STRING" id="1628148.BI198_04500"/>
<dbReference type="AlphaFoldDB" id="A0A1E7Q4D5"/>
<dbReference type="SMART" id="SM01321">
    <property type="entry name" value="Y1_Tnp"/>
    <property type="match status" value="1"/>
</dbReference>
<dbReference type="EMBL" id="MKEK01000001">
    <property type="protein sequence ID" value="OEY68908.1"/>
    <property type="molecule type" value="Genomic_DNA"/>
</dbReference>
<dbReference type="Proteomes" id="UP000242258">
    <property type="component" value="Unassembled WGS sequence"/>
</dbReference>